<keyword evidence="4" id="KW-1185">Reference proteome</keyword>
<keyword evidence="2" id="KW-1133">Transmembrane helix</keyword>
<accession>A0A8J3UUN7</accession>
<protein>
    <submittedName>
        <fullName evidence="3">Uncharacterized protein</fullName>
    </submittedName>
</protein>
<reference evidence="3" key="1">
    <citation type="submission" date="2021-01" db="EMBL/GenBank/DDBJ databases">
        <title>Whole genome shotgun sequence of Planotetraspora thailandica NBRC 104271.</title>
        <authorList>
            <person name="Komaki H."/>
            <person name="Tamura T."/>
        </authorList>
    </citation>
    <scope>NUCLEOTIDE SEQUENCE</scope>
    <source>
        <strain evidence="3">NBRC 104271</strain>
    </source>
</reference>
<evidence type="ECO:0000313" key="4">
    <source>
        <dbReference type="Proteomes" id="UP000605992"/>
    </source>
</evidence>
<dbReference type="AlphaFoldDB" id="A0A8J3UUN7"/>
<proteinExistence type="predicted"/>
<feature type="transmembrane region" description="Helical" evidence="2">
    <location>
        <begin position="175"/>
        <end position="197"/>
    </location>
</feature>
<feature type="compositionally biased region" description="Acidic residues" evidence="1">
    <location>
        <begin position="80"/>
        <end position="90"/>
    </location>
</feature>
<feature type="compositionally biased region" description="Gly residues" evidence="1">
    <location>
        <begin position="305"/>
        <end position="314"/>
    </location>
</feature>
<evidence type="ECO:0000256" key="1">
    <source>
        <dbReference type="SAM" id="MobiDB-lite"/>
    </source>
</evidence>
<keyword evidence="2" id="KW-0812">Transmembrane</keyword>
<dbReference type="Proteomes" id="UP000605992">
    <property type="component" value="Unassembled WGS sequence"/>
</dbReference>
<dbReference type="RefSeq" id="WP_203942619.1">
    <property type="nucleotide sequence ID" value="NZ_BOOR01000005.1"/>
</dbReference>
<feature type="compositionally biased region" description="Basic and acidic residues" evidence="1">
    <location>
        <begin position="91"/>
        <end position="109"/>
    </location>
</feature>
<feature type="compositionally biased region" description="Acidic residues" evidence="1">
    <location>
        <begin position="1"/>
        <end position="10"/>
    </location>
</feature>
<evidence type="ECO:0000313" key="3">
    <source>
        <dbReference type="EMBL" id="GII52318.1"/>
    </source>
</evidence>
<gene>
    <name evidence="3" type="ORF">Pth03_07070</name>
</gene>
<feature type="compositionally biased region" description="Gly residues" evidence="1">
    <location>
        <begin position="145"/>
        <end position="165"/>
    </location>
</feature>
<feature type="region of interest" description="Disordered" evidence="1">
    <location>
        <begin position="1"/>
        <end position="170"/>
    </location>
</feature>
<dbReference type="EMBL" id="BOOR01000005">
    <property type="protein sequence ID" value="GII52318.1"/>
    <property type="molecule type" value="Genomic_DNA"/>
</dbReference>
<evidence type="ECO:0000256" key="2">
    <source>
        <dbReference type="SAM" id="Phobius"/>
    </source>
</evidence>
<feature type="compositionally biased region" description="Pro residues" evidence="1">
    <location>
        <begin position="289"/>
        <end position="300"/>
    </location>
</feature>
<sequence>MVDPVPDDSIEQTGSFVRPYVSHGSPADGERFWSEDLGDAAARRSDADGDDLLSSEWRRKADMERLSGEGADDADHPDAEAEGWDADDDWDERREHRERRDGWEGHQDASDSWDDGDDDRWDDRHGSRGDQERHPREEGVTEPGGFLGSGWRGGDGSGGGPGGGYDEPDRRRKGVLLRAGAIAAVVVGAVWALTAWVGQPAESACPSGSGCAAKPVSSPAVTEAPPADSGETAAPDPGEVLIPVSAHSPRPSLRPSRPPADKATPTPGSGGGAVKTPEPPRNTSAPTTKPTPPAPSPSPSPTSDDGGGLLGWLF</sequence>
<keyword evidence="2" id="KW-0472">Membrane</keyword>
<feature type="compositionally biased region" description="Basic and acidic residues" evidence="1">
    <location>
        <begin position="56"/>
        <end position="79"/>
    </location>
</feature>
<feature type="region of interest" description="Disordered" evidence="1">
    <location>
        <begin position="201"/>
        <end position="314"/>
    </location>
</feature>
<comment type="caution">
    <text evidence="3">The sequence shown here is derived from an EMBL/GenBank/DDBJ whole genome shotgun (WGS) entry which is preliminary data.</text>
</comment>
<feature type="compositionally biased region" description="Acidic residues" evidence="1">
    <location>
        <begin position="111"/>
        <end position="120"/>
    </location>
</feature>
<feature type="compositionally biased region" description="Basic and acidic residues" evidence="1">
    <location>
        <begin position="121"/>
        <end position="139"/>
    </location>
</feature>
<organism evidence="3 4">
    <name type="scientific">Planotetraspora thailandica</name>
    <dbReference type="NCBI Taxonomy" id="487172"/>
    <lineage>
        <taxon>Bacteria</taxon>
        <taxon>Bacillati</taxon>
        <taxon>Actinomycetota</taxon>
        <taxon>Actinomycetes</taxon>
        <taxon>Streptosporangiales</taxon>
        <taxon>Streptosporangiaceae</taxon>
        <taxon>Planotetraspora</taxon>
    </lineage>
</organism>
<name>A0A8J3UUN7_9ACTN</name>